<evidence type="ECO:0008006" key="2">
    <source>
        <dbReference type="Google" id="ProtNLM"/>
    </source>
</evidence>
<protein>
    <recommendedName>
        <fullName evidence="2">Phage protein</fullName>
    </recommendedName>
</protein>
<proteinExistence type="predicted"/>
<dbReference type="EMBL" id="PP869623">
    <property type="protein sequence ID" value="XCN27899.1"/>
    <property type="molecule type" value="Genomic_DNA"/>
</dbReference>
<accession>A0AAU8KYL5</accession>
<reference evidence="1" key="1">
    <citation type="submission" date="2024-06" db="EMBL/GenBank/DDBJ databases">
        <authorList>
            <person name="Melgar S."/>
            <person name="Ryabinky S."/>
            <person name="Merugu K."/>
            <person name="Desisa B."/>
            <person name="Truong H."/>
            <person name="Jamal R."/>
            <person name="Sandhu A."/>
            <person name="Johnson A."/>
        </authorList>
    </citation>
    <scope>NUCLEOTIDE SEQUENCE</scope>
</reference>
<evidence type="ECO:0000313" key="1">
    <source>
        <dbReference type="EMBL" id="XCN27899.1"/>
    </source>
</evidence>
<name>A0AAU8KYL5_9CAUD</name>
<sequence>MSIKKTKSVTYQKFFSETSVYQDGGTEAAEFEYTVTSVSVVYDGSAQARCDVKVNGVVSQYPYSFNFSYKGGNLFKEAEAALKIIMADPEPDPEPAE</sequence>
<organism evidence="1">
    <name type="scientific">Serratia phage Kevin</name>
    <dbReference type="NCBI Taxonomy" id="3161161"/>
    <lineage>
        <taxon>Viruses</taxon>
        <taxon>Duplodnaviria</taxon>
        <taxon>Heunggongvirae</taxon>
        <taxon>Uroviricota</taxon>
        <taxon>Caudoviricetes</taxon>
        <taxon>Pantevenvirales</taxon>
        <taxon>Ackermannviridae</taxon>
        <taxon>Miltonvirus</taxon>
    </lineage>
</organism>